<organism evidence="1 2">
    <name type="scientific">Segatella copri</name>
    <dbReference type="NCBI Taxonomy" id="165179"/>
    <lineage>
        <taxon>Bacteria</taxon>
        <taxon>Pseudomonadati</taxon>
        <taxon>Bacteroidota</taxon>
        <taxon>Bacteroidia</taxon>
        <taxon>Bacteroidales</taxon>
        <taxon>Prevotellaceae</taxon>
        <taxon>Segatella</taxon>
    </lineage>
</organism>
<dbReference type="AlphaFoldDB" id="A0A6G1VMF4"/>
<dbReference type="OrthoDB" id="1081769at2"/>
<gene>
    <name evidence="1" type="ORF">F7D25_04760</name>
</gene>
<dbReference type="Proteomes" id="UP000477980">
    <property type="component" value="Unassembled WGS sequence"/>
</dbReference>
<reference evidence="1 2" key="1">
    <citation type="submission" date="2019-09" db="EMBL/GenBank/DDBJ databases">
        <title>Distinct polysaccharide growth profiles of human intestinal Prevotella copri isolates.</title>
        <authorList>
            <person name="Fehlner-Peach H."/>
            <person name="Magnabosco C."/>
            <person name="Raghavan V."/>
            <person name="Scher J.U."/>
            <person name="Tett A."/>
            <person name="Cox L.M."/>
            <person name="Gottsegen C."/>
            <person name="Watters A."/>
            <person name="Wiltshire- Gordon J.D."/>
            <person name="Segata N."/>
            <person name="Bonneau R."/>
            <person name="Littman D.R."/>
        </authorList>
    </citation>
    <scope>NUCLEOTIDE SEQUENCE [LARGE SCALE GENOMIC DNA]</scope>
    <source>
        <strain evidence="2">iAA917</strain>
    </source>
</reference>
<evidence type="ECO:0000313" key="1">
    <source>
        <dbReference type="EMBL" id="MQP13734.1"/>
    </source>
</evidence>
<comment type="caution">
    <text evidence="1">The sequence shown here is derived from an EMBL/GenBank/DDBJ whole genome shotgun (WGS) entry which is preliminary data.</text>
</comment>
<proteinExistence type="predicted"/>
<dbReference type="RefSeq" id="WP_153091372.1">
    <property type="nucleotide sequence ID" value="NZ_VZAH01000047.1"/>
</dbReference>
<name>A0A6G1VMF4_9BACT</name>
<accession>A0A6G1VMF4</accession>
<evidence type="ECO:0000313" key="2">
    <source>
        <dbReference type="Proteomes" id="UP000477980"/>
    </source>
</evidence>
<protein>
    <submittedName>
        <fullName evidence="1">Uncharacterized protein</fullName>
    </submittedName>
</protein>
<dbReference type="EMBL" id="VZAH01000047">
    <property type="protein sequence ID" value="MQP13734.1"/>
    <property type="molecule type" value="Genomic_DNA"/>
</dbReference>
<sequence>MDFLQRNLFVKLRSDHFHTKEEMEPMTIFKQKKIAQMMKNLSDVPAGEVRMNNGFLNRRLASIQENERHAIDTSIETIHLLRIIVSNINGILANGVNLGGIIEMGNYLRTKGDKVDFVKLEKWLRKLRIQRMAQLQGSVLILFFEFEQDEIPFVRRVERGAYKLTLRSLYYNSLDQQEILFEQTQAGFVRTTGGTMRKNLRRSMRYLEYAPIETISNFCNNFYRSLSEIEE</sequence>